<feature type="compositionally biased region" description="Pro residues" evidence="4">
    <location>
        <begin position="477"/>
        <end position="496"/>
    </location>
</feature>
<dbReference type="AlphaFoldDB" id="A0A6V3N9E5"/>
<dbReference type="PROSITE" id="PS50294">
    <property type="entry name" value="WD_REPEATS_REGION"/>
    <property type="match status" value="1"/>
</dbReference>
<dbReference type="SMART" id="SM00320">
    <property type="entry name" value="WD40"/>
    <property type="match status" value="5"/>
</dbReference>
<comment type="subcellular location">
    <subcellularLocation>
        <location evidence="1">Early endosome membrane</location>
        <topology evidence="1">Peripheral membrane protein</topology>
    </subcellularLocation>
    <subcellularLocation>
        <location evidence="2">Late endosome membrane</location>
    </subcellularLocation>
</comment>
<dbReference type="InterPro" id="IPR039724">
    <property type="entry name" value="WDR91"/>
</dbReference>
<dbReference type="EMBL" id="HBIV01024619">
    <property type="protein sequence ID" value="CAE0666054.1"/>
    <property type="molecule type" value="Transcribed_RNA"/>
</dbReference>
<dbReference type="GO" id="GO:0141039">
    <property type="term" value="F:phosphatidylinositol 3-kinase inhibitor activity"/>
    <property type="evidence" value="ECO:0007669"/>
    <property type="project" value="InterPro"/>
</dbReference>
<dbReference type="PANTHER" id="PTHR13083:SF3">
    <property type="entry name" value="WD REPEAT-CONTAINING PROTEIN 91"/>
    <property type="match status" value="1"/>
</dbReference>
<reference evidence="6" key="1">
    <citation type="submission" date="2021-01" db="EMBL/GenBank/DDBJ databases">
        <authorList>
            <person name="Corre E."/>
            <person name="Pelletier E."/>
            <person name="Niang G."/>
            <person name="Scheremetjew M."/>
            <person name="Finn R."/>
            <person name="Kale V."/>
            <person name="Holt S."/>
            <person name="Cochrane G."/>
            <person name="Meng A."/>
            <person name="Brown T."/>
            <person name="Cohen L."/>
        </authorList>
    </citation>
    <scope>NUCLEOTIDE SEQUENCE</scope>
    <source>
        <strain evidence="6">CCCM811</strain>
    </source>
</reference>
<evidence type="ECO:0000313" key="5">
    <source>
        <dbReference type="EMBL" id="CAE0666054.1"/>
    </source>
</evidence>
<dbReference type="GO" id="GO:0045022">
    <property type="term" value="P:early endosome to late endosome transport"/>
    <property type="evidence" value="ECO:0007669"/>
    <property type="project" value="InterPro"/>
</dbReference>
<evidence type="ECO:0000256" key="2">
    <source>
        <dbReference type="ARBA" id="ARBA00004414"/>
    </source>
</evidence>
<dbReference type="SUPFAM" id="SSF50978">
    <property type="entry name" value="WD40 repeat-like"/>
    <property type="match status" value="1"/>
</dbReference>
<feature type="repeat" description="WD" evidence="3">
    <location>
        <begin position="131"/>
        <end position="165"/>
    </location>
</feature>
<sequence>MRLEVSLTNVMSSALRSVPLPSLLAFNLNRLEARERQTEIRMLKAKIEALQYRLDACGAPEPPSSTSNMTVTINPSVRADAKAISQRAPPASPAKPAGTGSGQEGGEDSKTRPSNRAETKLPFLTLSSMELEGHTARIECARFSGDGKHLATGGADGVLRVWKISDELLSSCPVSTRSTTYDRESQINLQFRHVDAATANSVERVGSEFFRAAVGAVEWDPVSEELLLCGMHNSKIRLWSARQRRVLRTTVVSRDPAGRVVALACSPKRPVFVAAVNSGPSDGSGSTPDDGSSGKLVAINLQTGRHVQNFTLGSSGTQAAQVASAYFNHNGNMLLSGGSDGMVRIFEMQSNRPIMAWPAIAAQAGGRRQLSCVRFSAGETTVLTAGSDDGFIHEWSLHKLGKPLRTYRVPPAANSPRGPRWFELALDSEGHHFLVTSGAPSFRGATPPPFDLSAAKEQSSSDNAFSLYRRQLKQGPQDPPPPSPGPAPTGRPPSAPPASAESKGIGRGASKSVAGTRGAAGPSLSQGREKKLAATISRSPSPGVAHLFSANREIPVQQIEHKGALSVTSVDWHPSLDVVLTGGDDGKTLLTTLMLLEDRGTRHARAGLPP</sequence>
<protein>
    <recommendedName>
        <fullName evidence="7">Anaphase-promoting complex subunit 4 WD40 domain-containing protein</fullName>
    </recommendedName>
</protein>
<dbReference type="PROSITE" id="PS50082">
    <property type="entry name" value="WD_REPEATS_2"/>
    <property type="match status" value="2"/>
</dbReference>
<evidence type="ECO:0008006" key="7">
    <source>
        <dbReference type="Google" id="ProtNLM"/>
    </source>
</evidence>
<evidence type="ECO:0000256" key="4">
    <source>
        <dbReference type="SAM" id="MobiDB-lite"/>
    </source>
</evidence>
<evidence type="ECO:0000256" key="3">
    <source>
        <dbReference type="PROSITE-ProRule" id="PRU00221"/>
    </source>
</evidence>
<dbReference type="InterPro" id="IPR036322">
    <property type="entry name" value="WD40_repeat_dom_sf"/>
</dbReference>
<organism evidence="6">
    <name type="scientific">Lotharella globosa</name>
    <dbReference type="NCBI Taxonomy" id="91324"/>
    <lineage>
        <taxon>Eukaryota</taxon>
        <taxon>Sar</taxon>
        <taxon>Rhizaria</taxon>
        <taxon>Cercozoa</taxon>
        <taxon>Chlorarachniophyceae</taxon>
        <taxon>Lotharella</taxon>
    </lineage>
</organism>
<dbReference type="GO" id="GO:0031902">
    <property type="term" value="C:late endosome membrane"/>
    <property type="evidence" value="ECO:0007669"/>
    <property type="project" value="UniProtKB-SubCell"/>
</dbReference>
<name>A0A6V3N9E5_9EUKA</name>
<dbReference type="PANTHER" id="PTHR13083">
    <property type="entry name" value="WD REPEAT-CONTAINING PROTEIN 91"/>
    <property type="match status" value="1"/>
</dbReference>
<proteinExistence type="predicted"/>
<dbReference type="InterPro" id="IPR001680">
    <property type="entry name" value="WD40_rpt"/>
</dbReference>
<dbReference type="GO" id="GO:0051898">
    <property type="term" value="P:negative regulation of phosphatidylinositol 3-kinase/protein kinase B signal transduction"/>
    <property type="evidence" value="ECO:0007669"/>
    <property type="project" value="InterPro"/>
</dbReference>
<dbReference type="Pfam" id="PF00400">
    <property type="entry name" value="WD40"/>
    <property type="match status" value="3"/>
</dbReference>
<dbReference type="Gene3D" id="2.130.10.10">
    <property type="entry name" value="YVTN repeat-like/Quinoprotein amine dehydrogenase"/>
    <property type="match status" value="2"/>
</dbReference>
<evidence type="ECO:0000313" key="6">
    <source>
        <dbReference type="EMBL" id="CAE0666055.1"/>
    </source>
</evidence>
<feature type="repeat" description="WD" evidence="3">
    <location>
        <begin position="315"/>
        <end position="356"/>
    </location>
</feature>
<dbReference type="EMBL" id="HBIV01024620">
    <property type="protein sequence ID" value="CAE0666055.1"/>
    <property type="molecule type" value="Transcribed_RNA"/>
</dbReference>
<dbReference type="GO" id="GO:0031901">
    <property type="term" value="C:early endosome membrane"/>
    <property type="evidence" value="ECO:0007669"/>
    <property type="project" value="UniProtKB-SubCell"/>
</dbReference>
<accession>A0A6V3N9E5</accession>
<dbReference type="InterPro" id="IPR015943">
    <property type="entry name" value="WD40/YVTN_repeat-like_dom_sf"/>
</dbReference>
<feature type="region of interest" description="Disordered" evidence="4">
    <location>
        <begin position="472"/>
        <end position="544"/>
    </location>
</feature>
<keyword evidence="3" id="KW-0853">WD repeat</keyword>
<feature type="region of interest" description="Disordered" evidence="4">
    <location>
        <begin position="81"/>
        <end position="121"/>
    </location>
</feature>
<evidence type="ECO:0000256" key="1">
    <source>
        <dbReference type="ARBA" id="ARBA00004220"/>
    </source>
</evidence>
<dbReference type="SUPFAM" id="SSF82171">
    <property type="entry name" value="DPP6 N-terminal domain-like"/>
    <property type="match status" value="1"/>
</dbReference>
<feature type="compositionally biased region" description="Basic and acidic residues" evidence="4">
    <location>
        <begin position="107"/>
        <end position="119"/>
    </location>
</feature>
<gene>
    <name evidence="5" type="ORF">LGLO00237_LOCUS17661</name>
    <name evidence="6" type="ORF">LGLO00237_LOCUS17662</name>
</gene>